<dbReference type="SMART" id="SM00388">
    <property type="entry name" value="HisKA"/>
    <property type="match status" value="1"/>
</dbReference>
<dbReference type="PROSITE" id="PS50110">
    <property type="entry name" value="RESPONSE_REGULATORY"/>
    <property type="match status" value="1"/>
</dbReference>
<dbReference type="InterPro" id="IPR036890">
    <property type="entry name" value="HATPase_C_sf"/>
</dbReference>
<dbReference type="SUPFAM" id="SSF52172">
    <property type="entry name" value="CheY-like"/>
    <property type="match status" value="1"/>
</dbReference>
<feature type="domain" description="Histidine kinase" evidence="5">
    <location>
        <begin position="141"/>
        <end position="358"/>
    </location>
</feature>
<dbReference type="OrthoDB" id="9781208at2"/>
<dbReference type="SMART" id="SM00448">
    <property type="entry name" value="REC"/>
    <property type="match status" value="1"/>
</dbReference>
<dbReference type="InterPro" id="IPR011006">
    <property type="entry name" value="CheY-like_superfamily"/>
</dbReference>
<proteinExistence type="predicted"/>
<feature type="modified residue" description="4-aspartylphosphate" evidence="4">
    <location>
        <position position="54"/>
    </location>
</feature>
<dbReference type="InterPro" id="IPR003661">
    <property type="entry name" value="HisK_dim/P_dom"/>
</dbReference>
<dbReference type="SUPFAM" id="SSF47384">
    <property type="entry name" value="Homodimeric domain of signal transducing histidine kinase"/>
    <property type="match status" value="1"/>
</dbReference>
<evidence type="ECO:0000256" key="3">
    <source>
        <dbReference type="ARBA" id="ARBA00022553"/>
    </source>
</evidence>
<evidence type="ECO:0000259" key="5">
    <source>
        <dbReference type="PROSITE" id="PS50109"/>
    </source>
</evidence>
<evidence type="ECO:0000256" key="2">
    <source>
        <dbReference type="ARBA" id="ARBA00012438"/>
    </source>
</evidence>
<evidence type="ECO:0000313" key="7">
    <source>
        <dbReference type="EMBL" id="OAB27987.1"/>
    </source>
</evidence>
<protein>
    <recommendedName>
        <fullName evidence="2">histidine kinase</fullName>
        <ecNumber evidence="2">2.7.13.3</ecNumber>
    </recommendedName>
</protein>
<dbReference type="AlphaFoldDB" id="A0A167X371"/>
<dbReference type="Proteomes" id="UP000077164">
    <property type="component" value="Unassembled WGS sequence"/>
</dbReference>
<dbReference type="CDD" id="cd00082">
    <property type="entry name" value="HisKA"/>
    <property type="match status" value="1"/>
</dbReference>
<accession>A0A167X371</accession>
<dbReference type="RefSeq" id="WP_066079999.1">
    <property type="nucleotide sequence ID" value="NZ_FRDK01000003.1"/>
</dbReference>
<dbReference type="CDD" id="cd00075">
    <property type="entry name" value="HATPase"/>
    <property type="match status" value="1"/>
</dbReference>
<gene>
    <name evidence="7" type="ORF">FBFR_09020</name>
</gene>
<dbReference type="SUPFAM" id="SSF55874">
    <property type="entry name" value="ATPase domain of HSP90 chaperone/DNA topoisomerase II/histidine kinase"/>
    <property type="match status" value="1"/>
</dbReference>
<dbReference type="InterPro" id="IPR001789">
    <property type="entry name" value="Sig_transdc_resp-reg_receiver"/>
</dbReference>
<dbReference type="SMART" id="SM00387">
    <property type="entry name" value="HATPase_c"/>
    <property type="match status" value="1"/>
</dbReference>
<reference evidence="7 8" key="1">
    <citation type="submission" date="2016-03" db="EMBL/GenBank/DDBJ databases">
        <title>Draft genome sequence of Flavobacterium fryxellicola DSM 16209.</title>
        <authorList>
            <person name="Shin S.-K."/>
            <person name="Yi H."/>
        </authorList>
    </citation>
    <scope>NUCLEOTIDE SEQUENCE [LARGE SCALE GENOMIC DNA]</scope>
    <source>
        <strain evidence="7 8">DSM 16209</strain>
    </source>
</reference>
<keyword evidence="7" id="KW-0808">Transferase</keyword>
<dbReference type="CDD" id="cd00156">
    <property type="entry name" value="REC"/>
    <property type="match status" value="1"/>
</dbReference>
<keyword evidence="7" id="KW-0418">Kinase</keyword>
<dbReference type="PRINTS" id="PR00344">
    <property type="entry name" value="BCTRLSENSOR"/>
</dbReference>
<dbReference type="InterPro" id="IPR003594">
    <property type="entry name" value="HATPase_dom"/>
</dbReference>
<dbReference type="GO" id="GO:0000155">
    <property type="term" value="F:phosphorelay sensor kinase activity"/>
    <property type="evidence" value="ECO:0007669"/>
    <property type="project" value="InterPro"/>
</dbReference>
<comment type="catalytic activity">
    <reaction evidence="1">
        <text>ATP + protein L-histidine = ADP + protein N-phospho-L-histidine.</text>
        <dbReference type="EC" id="2.7.13.3"/>
    </reaction>
</comment>
<sequence>MNKNKILLVDDELNIRETTTELLIYKNYEVKSANNGQEALDIVAYWIPDLIICDIMMPIMDGTKFHEIVKENKSLVAIPFIFMTAKKENNLMRKCMLDGADDFISKPFKTKELLNIIATKIDRFQKIKNVHNNLYVGEKKYFLHEVNTPLNGILGSIDLLLDNVNNLEKEDRKTFYNAIKISGERLNRTMQNLILYESLKNNELNFSDNEQCEILNVFWKTKKKILTTYKNQENRITFEIDKSNLKISKKNLDFILFELIDNALKFSPTNTIIIISGEKYNDTYYELIIHDFGIGFSPEELKTINAAQQFNRDEREQQGLGLGLYLSKTIIKKIKGVFSIISNENKGTKISLFLPLSPEQLH</sequence>
<name>A0A167X371_9FLAO</name>
<feature type="domain" description="Response regulatory" evidence="6">
    <location>
        <begin position="5"/>
        <end position="121"/>
    </location>
</feature>
<dbReference type="InterPro" id="IPR005467">
    <property type="entry name" value="His_kinase_dom"/>
</dbReference>
<comment type="caution">
    <text evidence="7">The sequence shown here is derived from an EMBL/GenBank/DDBJ whole genome shotgun (WGS) entry which is preliminary data.</text>
</comment>
<dbReference type="EC" id="2.7.13.3" evidence="2"/>
<dbReference type="InterPro" id="IPR004358">
    <property type="entry name" value="Sig_transdc_His_kin-like_C"/>
</dbReference>
<organism evidence="7 8">
    <name type="scientific">Flavobacterium fryxellicola</name>
    <dbReference type="NCBI Taxonomy" id="249352"/>
    <lineage>
        <taxon>Bacteria</taxon>
        <taxon>Pseudomonadati</taxon>
        <taxon>Bacteroidota</taxon>
        <taxon>Flavobacteriia</taxon>
        <taxon>Flavobacteriales</taxon>
        <taxon>Flavobacteriaceae</taxon>
        <taxon>Flavobacterium</taxon>
    </lineage>
</organism>
<dbReference type="Pfam" id="PF00072">
    <property type="entry name" value="Response_reg"/>
    <property type="match status" value="1"/>
</dbReference>
<dbReference type="STRING" id="249352.SAMN05444395_103196"/>
<evidence type="ECO:0000256" key="4">
    <source>
        <dbReference type="PROSITE-ProRule" id="PRU00169"/>
    </source>
</evidence>
<dbReference type="Gene3D" id="1.10.287.130">
    <property type="match status" value="1"/>
</dbReference>
<evidence type="ECO:0000256" key="1">
    <source>
        <dbReference type="ARBA" id="ARBA00000085"/>
    </source>
</evidence>
<dbReference type="PANTHER" id="PTHR43547">
    <property type="entry name" value="TWO-COMPONENT HISTIDINE KINASE"/>
    <property type="match status" value="1"/>
</dbReference>
<dbReference type="PANTHER" id="PTHR43547:SF2">
    <property type="entry name" value="HYBRID SIGNAL TRANSDUCTION HISTIDINE KINASE C"/>
    <property type="match status" value="1"/>
</dbReference>
<dbReference type="PROSITE" id="PS50109">
    <property type="entry name" value="HIS_KIN"/>
    <property type="match status" value="1"/>
</dbReference>
<dbReference type="Gene3D" id="3.30.565.10">
    <property type="entry name" value="Histidine kinase-like ATPase, C-terminal domain"/>
    <property type="match status" value="1"/>
</dbReference>
<dbReference type="Pfam" id="PF02518">
    <property type="entry name" value="HATPase_c"/>
    <property type="match status" value="1"/>
</dbReference>
<dbReference type="EMBL" id="LVJE01000013">
    <property type="protein sequence ID" value="OAB27987.1"/>
    <property type="molecule type" value="Genomic_DNA"/>
</dbReference>
<dbReference type="Pfam" id="PF00512">
    <property type="entry name" value="HisKA"/>
    <property type="match status" value="1"/>
</dbReference>
<evidence type="ECO:0000259" key="6">
    <source>
        <dbReference type="PROSITE" id="PS50110"/>
    </source>
</evidence>
<keyword evidence="8" id="KW-1185">Reference proteome</keyword>
<keyword evidence="3 4" id="KW-0597">Phosphoprotein</keyword>
<dbReference type="Gene3D" id="3.40.50.2300">
    <property type="match status" value="1"/>
</dbReference>
<evidence type="ECO:0000313" key="8">
    <source>
        <dbReference type="Proteomes" id="UP000077164"/>
    </source>
</evidence>
<dbReference type="InterPro" id="IPR036097">
    <property type="entry name" value="HisK_dim/P_sf"/>
</dbReference>